<dbReference type="RefSeq" id="WP_188091272.1">
    <property type="nucleotide sequence ID" value="NZ_JACVFC010000005.1"/>
</dbReference>
<evidence type="ECO:0000256" key="1">
    <source>
        <dbReference type="SAM" id="Phobius"/>
    </source>
</evidence>
<organism evidence="3 4">
    <name type="scientific">Chitinophaga qingshengii</name>
    <dbReference type="NCBI Taxonomy" id="1569794"/>
    <lineage>
        <taxon>Bacteria</taxon>
        <taxon>Pseudomonadati</taxon>
        <taxon>Bacteroidota</taxon>
        <taxon>Chitinophagia</taxon>
        <taxon>Chitinophagales</taxon>
        <taxon>Chitinophagaceae</taxon>
        <taxon>Chitinophaga</taxon>
    </lineage>
</organism>
<keyword evidence="3" id="KW-0418">Kinase</keyword>
<evidence type="ECO:0000259" key="2">
    <source>
        <dbReference type="Pfam" id="PF06580"/>
    </source>
</evidence>
<keyword evidence="1" id="KW-0812">Transmembrane</keyword>
<dbReference type="PANTHER" id="PTHR34220:SF7">
    <property type="entry name" value="SENSOR HISTIDINE KINASE YPDA"/>
    <property type="match status" value="1"/>
</dbReference>
<feature type="transmembrane region" description="Helical" evidence="1">
    <location>
        <begin position="114"/>
        <end position="135"/>
    </location>
</feature>
<dbReference type="EMBL" id="JACVFC010000005">
    <property type="protein sequence ID" value="MBC9934153.1"/>
    <property type="molecule type" value="Genomic_DNA"/>
</dbReference>
<protein>
    <submittedName>
        <fullName evidence="3">Histidine kinase</fullName>
    </submittedName>
</protein>
<reference evidence="3 4" key="1">
    <citation type="submission" date="2020-09" db="EMBL/GenBank/DDBJ databases">
        <title>Genome sequences of type strains of Chitinophaga qingshengii and Chitinophaga varians.</title>
        <authorList>
            <person name="Kittiwongwattana C."/>
        </authorList>
    </citation>
    <scope>NUCLEOTIDE SEQUENCE [LARGE SCALE GENOMIC DNA]</scope>
    <source>
        <strain evidence="3 4">JCM 30026</strain>
    </source>
</reference>
<keyword evidence="3" id="KW-0808">Transferase</keyword>
<dbReference type="Gene3D" id="3.30.565.10">
    <property type="entry name" value="Histidine kinase-like ATPase, C-terminal domain"/>
    <property type="match status" value="1"/>
</dbReference>
<name>A0ABR7TX04_9BACT</name>
<evidence type="ECO:0000313" key="4">
    <source>
        <dbReference type="Proteomes" id="UP000659124"/>
    </source>
</evidence>
<sequence length="345" mass="39814">MKKLSDIKHYQLYLWLIPGFLVLNLLEDLAQQSGNFPARMVNEVWLVIFVSVVNYRLLEHTVPKLSWKKAFSGFFTLLLYGFAYSIGLFLWRALGLTLHIFTALGEPVPLEDRIGTLLGYSISAILFFAVIRHLYLHFKLKRDAQQLLIVSQQAELNYLKSQTNPHFLFNTLNNIYSLARDKSDLAPESILRLSKILRYMLYETGEPYTAVEQDLKIMEDYIALEKLRYDDTLRVSFNYDLEDMRQSLPPLLLIPLVENAFKHGASETREAPFVDIHLSIKNRQLYFVVKNSTGDPVGNGNVQTQIGLSNLRRQLELLYKDYSLDVQQGNFQFTATLKINLASHV</sequence>
<feature type="domain" description="Signal transduction histidine kinase internal region" evidence="2">
    <location>
        <begin position="154"/>
        <end position="232"/>
    </location>
</feature>
<keyword evidence="1" id="KW-0472">Membrane</keyword>
<dbReference type="Proteomes" id="UP000659124">
    <property type="component" value="Unassembled WGS sequence"/>
</dbReference>
<feature type="transmembrane region" description="Helical" evidence="1">
    <location>
        <begin position="70"/>
        <end position="94"/>
    </location>
</feature>
<accession>A0ABR7TX04</accession>
<dbReference type="PANTHER" id="PTHR34220">
    <property type="entry name" value="SENSOR HISTIDINE KINASE YPDA"/>
    <property type="match status" value="1"/>
</dbReference>
<proteinExistence type="predicted"/>
<dbReference type="InterPro" id="IPR010559">
    <property type="entry name" value="Sig_transdc_His_kin_internal"/>
</dbReference>
<evidence type="ECO:0000313" key="3">
    <source>
        <dbReference type="EMBL" id="MBC9934153.1"/>
    </source>
</evidence>
<dbReference type="InterPro" id="IPR036890">
    <property type="entry name" value="HATPase_C_sf"/>
</dbReference>
<keyword evidence="1" id="KW-1133">Transmembrane helix</keyword>
<feature type="transmembrane region" description="Helical" evidence="1">
    <location>
        <begin position="36"/>
        <end position="58"/>
    </location>
</feature>
<keyword evidence="4" id="KW-1185">Reference proteome</keyword>
<dbReference type="InterPro" id="IPR050640">
    <property type="entry name" value="Bact_2-comp_sensor_kinase"/>
</dbReference>
<gene>
    <name evidence="3" type="ORF">ICL07_27450</name>
</gene>
<dbReference type="Pfam" id="PF06580">
    <property type="entry name" value="His_kinase"/>
    <property type="match status" value="1"/>
</dbReference>
<feature type="transmembrane region" description="Helical" evidence="1">
    <location>
        <begin position="12"/>
        <end position="30"/>
    </location>
</feature>
<dbReference type="GO" id="GO:0016301">
    <property type="term" value="F:kinase activity"/>
    <property type="evidence" value="ECO:0007669"/>
    <property type="project" value="UniProtKB-KW"/>
</dbReference>
<comment type="caution">
    <text evidence="3">The sequence shown here is derived from an EMBL/GenBank/DDBJ whole genome shotgun (WGS) entry which is preliminary data.</text>
</comment>